<proteinExistence type="predicted"/>
<keyword evidence="2" id="KW-1185">Reference proteome</keyword>
<reference evidence="1 2" key="2">
    <citation type="submission" date="2014-03" db="EMBL/GenBank/DDBJ databases">
        <title>The Genome Sequence of Anncaliia algerae insect isolate PRA339.</title>
        <authorList>
            <consortium name="The Broad Institute Genome Sequencing Platform"/>
            <consortium name="The Broad Institute Genome Sequencing Center for Infectious Disease"/>
            <person name="Cuomo C."/>
            <person name="Becnel J."/>
            <person name="Sanscrainte N."/>
            <person name="Walker B."/>
            <person name="Young S.K."/>
            <person name="Zeng Q."/>
            <person name="Gargeya S."/>
            <person name="Fitzgerald M."/>
            <person name="Haas B."/>
            <person name="Abouelleil A."/>
            <person name="Alvarado L."/>
            <person name="Arachchi H.M."/>
            <person name="Berlin A.M."/>
            <person name="Chapman S.B."/>
            <person name="Dewar J."/>
            <person name="Goldberg J."/>
            <person name="Griggs A."/>
            <person name="Gujja S."/>
            <person name="Hansen M."/>
            <person name="Howarth C."/>
            <person name="Imamovic A."/>
            <person name="Larimer J."/>
            <person name="McCowan C."/>
            <person name="Murphy C."/>
            <person name="Neiman D."/>
            <person name="Pearson M."/>
            <person name="Priest M."/>
            <person name="Roberts A."/>
            <person name="Saif S."/>
            <person name="Shea T."/>
            <person name="Sisk P."/>
            <person name="Sykes S."/>
            <person name="Wortman J."/>
            <person name="Nusbaum C."/>
            <person name="Birren B."/>
        </authorList>
    </citation>
    <scope>NUCLEOTIDE SEQUENCE [LARGE SCALE GENOMIC DNA]</scope>
    <source>
        <strain evidence="1 2">PRA339</strain>
    </source>
</reference>
<organism evidence="1 2">
    <name type="scientific">Anncaliia algerae PRA339</name>
    <dbReference type="NCBI Taxonomy" id="1288291"/>
    <lineage>
        <taxon>Eukaryota</taxon>
        <taxon>Fungi</taxon>
        <taxon>Fungi incertae sedis</taxon>
        <taxon>Microsporidia</taxon>
        <taxon>Tubulinosematoidea</taxon>
        <taxon>Tubulinosematidae</taxon>
        <taxon>Anncaliia</taxon>
    </lineage>
</organism>
<dbReference type="EMBL" id="KK365150">
    <property type="protein sequence ID" value="KCZ81095.1"/>
    <property type="molecule type" value="Genomic_DNA"/>
</dbReference>
<evidence type="ECO:0000313" key="2">
    <source>
        <dbReference type="Proteomes" id="UP000030655"/>
    </source>
</evidence>
<name>A0A059F1R5_9MICR</name>
<gene>
    <name evidence="1" type="ORF">H312_01461</name>
</gene>
<accession>A0A059F1R5</accession>
<dbReference type="AlphaFoldDB" id="A0A059F1R5"/>
<protein>
    <submittedName>
        <fullName evidence="1">Uncharacterized protein</fullName>
    </submittedName>
</protein>
<evidence type="ECO:0000313" key="1">
    <source>
        <dbReference type="EMBL" id="KCZ81095.1"/>
    </source>
</evidence>
<dbReference type="HOGENOM" id="CLU_1643282_0_0_1"/>
<sequence length="161" mass="18531">MKRRYLKSPILCYNCGHPGLLKKSLDDLNNYFYNVVKDCRKEISIFSLFNYGVPKLQICYILGSCWFFTCNIPNYFAFPNSSTSEQTYIKVRKIYAEASKNLVLKNRKSLGGENKCPKIDETAFKKRKIITNPSSISDVDPNIIWLLGVVEEDKGNIFGVY</sequence>
<dbReference type="VEuPathDB" id="MicrosporidiaDB:H312_01461"/>
<reference evidence="2" key="1">
    <citation type="submission" date="2013-02" db="EMBL/GenBank/DDBJ databases">
        <authorList>
            <consortium name="The Broad Institute Genome Sequencing Platform"/>
            <person name="Cuomo C."/>
            <person name="Becnel J."/>
            <person name="Sanscrainte N."/>
            <person name="Walker B."/>
            <person name="Young S.K."/>
            <person name="Zeng Q."/>
            <person name="Gargeya S."/>
            <person name="Fitzgerald M."/>
            <person name="Haas B."/>
            <person name="Abouelleil A."/>
            <person name="Alvarado L."/>
            <person name="Arachchi H.M."/>
            <person name="Berlin A.M."/>
            <person name="Chapman S.B."/>
            <person name="Dewar J."/>
            <person name="Goldberg J."/>
            <person name="Griggs A."/>
            <person name="Gujja S."/>
            <person name="Hansen M."/>
            <person name="Howarth C."/>
            <person name="Imamovic A."/>
            <person name="Larimer J."/>
            <person name="McCowan C."/>
            <person name="Murphy C."/>
            <person name="Neiman D."/>
            <person name="Pearson M."/>
            <person name="Priest M."/>
            <person name="Roberts A."/>
            <person name="Saif S."/>
            <person name="Shea T."/>
            <person name="Sisk P."/>
            <person name="Sykes S."/>
            <person name="Wortman J."/>
            <person name="Nusbaum C."/>
            <person name="Birren B."/>
        </authorList>
    </citation>
    <scope>NUCLEOTIDE SEQUENCE [LARGE SCALE GENOMIC DNA]</scope>
    <source>
        <strain evidence="2">PRA339</strain>
    </source>
</reference>
<dbReference type="Proteomes" id="UP000030655">
    <property type="component" value="Unassembled WGS sequence"/>
</dbReference>